<proteinExistence type="predicted"/>
<feature type="non-terminal residue" evidence="2">
    <location>
        <position position="1"/>
    </location>
</feature>
<comment type="caution">
    <text evidence="2">The sequence shown here is derived from an EMBL/GenBank/DDBJ whole genome shotgun (WGS) entry which is preliminary data.</text>
</comment>
<feature type="compositionally biased region" description="Low complexity" evidence="1">
    <location>
        <begin position="65"/>
        <end position="78"/>
    </location>
</feature>
<keyword evidence="3" id="KW-1185">Reference proteome</keyword>
<feature type="region of interest" description="Disordered" evidence="1">
    <location>
        <begin position="27"/>
        <end position="105"/>
    </location>
</feature>
<evidence type="ECO:0000313" key="3">
    <source>
        <dbReference type="Proteomes" id="UP001233172"/>
    </source>
</evidence>
<dbReference type="AlphaFoldDB" id="A0AAD8F6N7"/>
<sequence>MMQLSKFLAKFKSSPTTPEAAFRQTVESAMRKHHAGEDLSGINNNESESEDLQISRESRAIQPKTSSMSTTSRSSMRSEQFTDDTSSISAKSDASVDSLIFDPNF</sequence>
<organism evidence="2 3">
    <name type="scientific">Biomphalaria pfeifferi</name>
    <name type="common">Bloodfluke planorb</name>
    <name type="synonym">Freshwater snail</name>
    <dbReference type="NCBI Taxonomy" id="112525"/>
    <lineage>
        <taxon>Eukaryota</taxon>
        <taxon>Metazoa</taxon>
        <taxon>Spiralia</taxon>
        <taxon>Lophotrochozoa</taxon>
        <taxon>Mollusca</taxon>
        <taxon>Gastropoda</taxon>
        <taxon>Heterobranchia</taxon>
        <taxon>Euthyneura</taxon>
        <taxon>Panpulmonata</taxon>
        <taxon>Hygrophila</taxon>
        <taxon>Lymnaeoidea</taxon>
        <taxon>Planorbidae</taxon>
        <taxon>Biomphalaria</taxon>
    </lineage>
</organism>
<reference evidence="2" key="1">
    <citation type="journal article" date="2023" name="PLoS Negl. Trop. Dis.">
        <title>A genome sequence for Biomphalaria pfeifferi, the major vector snail for the human-infecting parasite Schistosoma mansoni.</title>
        <authorList>
            <person name="Bu L."/>
            <person name="Lu L."/>
            <person name="Laidemitt M.R."/>
            <person name="Zhang S.M."/>
            <person name="Mutuku M."/>
            <person name="Mkoji G."/>
            <person name="Steinauer M."/>
            <person name="Loker E.S."/>
        </authorList>
    </citation>
    <scope>NUCLEOTIDE SEQUENCE</scope>
    <source>
        <strain evidence="2">KasaAsao</strain>
    </source>
</reference>
<evidence type="ECO:0000313" key="2">
    <source>
        <dbReference type="EMBL" id="KAK0052608.1"/>
    </source>
</evidence>
<protein>
    <submittedName>
        <fullName evidence="2">Synaptotagmin-10-like isoform X2</fullName>
    </submittedName>
</protein>
<dbReference type="EMBL" id="JASAOG010000093">
    <property type="protein sequence ID" value="KAK0052608.1"/>
    <property type="molecule type" value="Genomic_DNA"/>
</dbReference>
<name>A0AAD8F6N7_BIOPF</name>
<dbReference type="Proteomes" id="UP001233172">
    <property type="component" value="Unassembled WGS sequence"/>
</dbReference>
<gene>
    <name evidence="2" type="ORF">Bpfe_017967</name>
</gene>
<feature type="compositionally biased region" description="Polar residues" evidence="1">
    <location>
        <begin position="83"/>
        <end position="92"/>
    </location>
</feature>
<evidence type="ECO:0000256" key="1">
    <source>
        <dbReference type="SAM" id="MobiDB-lite"/>
    </source>
</evidence>
<feature type="region of interest" description="Disordered" evidence="1">
    <location>
        <begin position="1"/>
        <end position="20"/>
    </location>
</feature>
<reference evidence="2" key="2">
    <citation type="submission" date="2023-04" db="EMBL/GenBank/DDBJ databases">
        <authorList>
            <person name="Bu L."/>
            <person name="Lu L."/>
            <person name="Laidemitt M.R."/>
            <person name="Zhang S.M."/>
            <person name="Mutuku M."/>
            <person name="Mkoji G."/>
            <person name="Steinauer M."/>
            <person name="Loker E.S."/>
        </authorList>
    </citation>
    <scope>NUCLEOTIDE SEQUENCE</scope>
    <source>
        <strain evidence="2">KasaAsao</strain>
        <tissue evidence="2">Whole Snail</tissue>
    </source>
</reference>
<accession>A0AAD8F6N7</accession>